<proteinExistence type="predicted"/>
<evidence type="ECO:0000313" key="1">
    <source>
        <dbReference type="EMBL" id="AOA58202.1"/>
    </source>
</evidence>
<keyword evidence="2" id="KW-1185">Reference proteome</keyword>
<name>A0A1B2LZ16_9GAMM</name>
<dbReference type="Proteomes" id="UP000093391">
    <property type="component" value="Chromosome"/>
</dbReference>
<sequence>MTDHQKPIKLITKYEEITSRPRFIEKAVLDDSVSDGVKLQDLAGYYLLKNKVKCGISSCGTQHQKGYLAVLSNGSEIILGHNCGKKYFGITFDEKENQYKHLRENVRQYVLIKETYENLERLEATYNLVINKSGRLTYVEIKNAVKAFQGDAFDYWMRQIIGREVSALGVIKREEFKSQDEIDAEKLMSNGRHRRISSTRRKVVAEIKNYDLIAKWHEADNLRDYFWRIHREIKNPDHMSTEQVKSLSKKMRNYDQNLRLLKEFCEGGNKLFTKDNLLQLRELFTKHSEILKVESFAEKFA</sequence>
<evidence type="ECO:0000313" key="2">
    <source>
        <dbReference type="Proteomes" id="UP000093391"/>
    </source>
</evidence>
<dbReference type="STRING" id="1789224.BFG52_07460"/>
<protein>
    <submittedName>
        <fullName evidence="1">Uncharacterized protein</fullName>
    </submittedName>
</protein>
<dbReference type="RefSeq" id="WP_067554168.1">
    <property type="nucleotide sequence ID" value="NZ_CP016895.1"/>
</dbReference>
<dbReference type="EMBL" id="CP016895">
    <property type="protein sequence ID" value="AOA58202.1"/>
    <property type="molecule type" value="Genomic_DNA"/>
</dbReference>
<reference evidence="1 2" key="1">
    <citation type="submission" date="2016-08" db="EMBL/GenBank/DDBJ databases">
        <authorList>
            <person name="Seilhamer J.J."/>
        </authorList>
    </citation>
    <scope>NUCLEOTIDE SEQUENCE [LARGE SCALE GENOMIC DNA]</scope>
    <source>
        <strain evidence="1 2">BRTC-1</strain>
    </source>
</reference>
<dbReference type="AlphaFoldDB" id="A0A1B2LZ16"/>
<dbReference type="OrthoDB" id="9028651at2"/>
<organism evidence="1 2">
    <name type="scientific">Acinetobacter larvae</name>
    <dbReference type="NCBI Taxonomy" id="1789224"/>
    <lineage>
        <taxon>Bacteria</taxon>
        <taxon>Pseudomonadati</taxon>
        <taxon>Pseudomonadota</taxon>
        <taxon>Gammaproteobacteria</taxon>
        <taxon>Moraxellales</taxon>
        <taxon>Moraxellaceae</taxon>
        <taxon>Acinetobacter</taxon>
    </lineage>
</organism>
<accession>A0A1B2LZ16</accession>
<gene>
    <name evidence="1" type="ORF">BFG52_07460</name>
</gene>
<dbReference type="KEGG" id="ala:BFG52_07460"/>